<proteinExistence type="predicted"/>
<dbReference type="Pfam" id="PF00106">
    <property type="entry name" value="adh_short"/>
    <property type="match status" value="1"/>
</dbReference>
<sequence length="285" mass="32004">MLTAVFVGGTSGIGRAIAQSFARHTKGNSNIIIVGRNKSAADELISSFPKPPLDSPKVLHEFVPCDVSLISNVHKTTSELSQNLQQIDYLVLSSGVFIFTSRNETSEGIDDKMALSYYSRWTFIHDLMPLLRKSDQGAKVYSILASGANAPIDRDNMDLKKEHTLSKMLAALTTYTNVAFQKFARDEPNMSFNHAFPGFVRSPMLIPSKWYWRIPYYLVFPVFSFMSVTPEVAGDIHFKALLEAPAGFNSYDPKGRPMQYTPADDETVELVCNHTIEMTERFREQ</sequence>
<dbReference type="EMBL" id="MU806089">
    <property type="protein sequence ID" value="KAJ3840214.1"/>
    <property type="molecule type" value="Genomic_DNA"/>
</dbReference>
<accession>A0AA38PC66</accession>
<keyword evidence="3" id="KW-1185">Reference proteome</keyword>
<dbReference type="SUPFAM" id="SSF51735">
    <property type="entry name" value="NAD(P)-binding Rossmann-fold domains"/>
    <property type="match status" value="1"/>
</dbReference>
<protein>
    <submittedName>
        <fullName evidence="2">NAD(P)-binding protein</fullName>
    </submittedName>
</protein>
<dbReference type="PANTHER" id="PTHR47534">
    <property type="entry name" value="YALI0E05731P"/>
    <property type="match status" value="1"/>
</dbReference>
<dbReference type="InterPro" id="IPR052228">
    <property type="entry name" value="Sec_Metab_Biosynth_Oxidored"/>
</dbReference>
<dbReference type="GO" id="GO:0016491">
    <property type="term" value="F:oxidoreductase activity"/>
    <property type="evidence" value="ECO:0007669"/>
    <property type="project" value="UniProtKB-KW"/>
</dbReference>
<dbReference type="InterPro" id="IPR036291">
    <property type="entry name" value="NAD(P)-bd_dom_sf"/>
</dbReference>
<evidence type="ECO:0000256" key="1">
    <source>
        <dbReference type="ARBA" id="ARBA00023002"/>
    </source>
</evidence>
<dbReference type="AlphaFoldDB" id="A0AA38PC66"/>
<dbReference type="Gene3D" id="3.40.50.720">
    <property type="entry name" value="NAD(P)-binding Rossmann-like Domain"/>
    <property type="match status" value="1"/>
</dbReference>
<reference evidence="2" key="1">
    <citation type="submission" date="2022-08" db="EMBL/GenBank/DDBJ databases">
        <authorList>
            <consortium name="DOE Joint Genome Institute"/>
            <person name="Min B."/>
            <person name="Riley R."/>
            <person name="Sierra-Patev S."/>
            <person name="Naranjo-Ortiz M."/>
            <person name="Looney B."/>
            <person name="Konkel Z."/>
            <person name="Slot J.C."/>
            <person name="Sakamoto Y."/>
            <person name="Steenwyk J.L."/>
            <person name="Rokas A."/>
            <person name="Carro J."/>
            <person name="Camarero S."/>
            <person name="Ferreira P."/>
            <person name="Molpeceres G."/>
            <person name="Ruiz-Duenas F.J."/>
            <person name="Serrano A."/>
            <person name="Henrissat B."/>
            <person name="Drula E."/>
            <person name="Hughes K.W."/>
            <person name="Mata J.L."/>
            <person name="Ishikawa N.K."/>
            <person name="Vargas-Isla R."/>
            <person name="Ushijima S."/>
            <person name="Smith C.A."/>
            <person name="Ahrendt S."/>
            <person name="Andreopoulos W."/>
            <person name="He G."/>
            <person name="Labutti K."/>
            <person name="Lipzen A."/>
            <person name="Ng V."/>
            <person name="Sandor L."/>
            <person name="Barry K."/>
            <person name="Martinez A.T."/>
            <person name="Xiao Y."/>
            <person name="Gibbons J.G."/>
            <person name="Terashima K."/>
            <person name="Hibbett D.S."/>
            <person name="Grigoriev I.V."/>
        </authorList>
    </citation>
    <scope>NUCLEOTIDE SEQUENCE</scope>
    <source>
        <strain evidence="2">TFB9207</strain>
    </source>
</reference>
<comment type="caution">
    <text evidence="2">The sequence shown here is derived from an EMBL/GenBank/DDBJ whole genome shotgun (WGS) entry which is preliminary data.</text>
</comment>
<evidence type="ECO:0000313" key="3">
    <source>
        <dbReference type="Proteomes" id="UP001163846"/>
    </source>
</evidence>
<gene>
    <name evidence="2" type="ORF">F5878DRAFT_659614</name>
</gene>
<dbReference type="PANTHER" id="PTHR47534:SF3">
    <property type="entry name" value="ALCOHOL DEHYDROGENASE-LIKE C-TERMINAL DOMAIN-CONTAINING PROTEIN"/>
    <property type="match status" value="1"/>
</dbReference>
<dbReference type="Proteomes" id="UP001163846">
    <property type="component" value="Unassembled WGS sequence"/>
</dbReference>
<dbReference type="PRINTS" id="PR00081">
    <property type="entry name" value="GDHRDH"/>
</dbReference>
<dbReference type="InterPro" id="IPR002347">
    <property type="entry name" value="SDR_fam"/>
</dbReference>
<name>A0AA38PC66_9AGAR</name>
<evidence type="ECO:0000313" key="2">
    <source>
        <dbReference type="EMBL" id="KAJ3840214.1"/>
    </source>
</evidence>
<organism evidence="2 3">
    <name type="scientific">Lentinula raphanica</name>
    <dbReference type="NCBI Taxonomy" id="153919"/>
    <lineage>
        <taxon>Eukaryota</taxon>
        <taxon>Fungi</taxon>
        <taxon>Dikarya</taxon>
        <taxon>Basidiomycota</taxon>
        <taxon>Agaricomycotina</taxon>
        <taxon>Agaricomycetes</taxon>
        <taxon>Agaricomycetidae</taxon>
        <taxon>Agaricales</taxon>
        <taxon>Marasmiineae</taxon>
        <taxon>Omphalotaceae</taxon>
        <taxon>Lentinula</taxon>
    </lineage>
</organism>
<keyword evidence="1" id="KW-0560">Oxidoreductase</keyword>